<name>A0AAD5VMY1_9AGAR</name>
<keyword evidence="3" id="KW-0325">Glycoprotein</keyword>
<dbReference type="EMBL" id="JANIEX010000632">
    <property type="protein sequence ID" value="KAJ3564766.1"/>
    <property type="molecule type" value="Genomic_DNA"/>
</dbReference>
<evidence type="ECO:0000256" key="3">
    <source>
        <dbReference type="ARBA" id="ARBA00023180"/>
    </source>
</evidence>
<dbReference type="Gene3D" id="2.60.120.200">
    <property type="match status" value="1"/>
</dbReference>
<keyword evidence="7" id="KW-1185">Reference proteome</keyword>
<reference evidence="6" key="1">
    <citation type="submission" date="2022-07" db="EMBL/GenBank/DDBJ databases">
        <title>Genome Sequence of Leucocoprinus birnbaumii.</title>
        <authorList>
            <person name="Buettner E."/>
        </authorList>
    </citation>
    <scope>NUCLEOTIDE SEQUENCE</scope>
    <source>
        <strain evidence="6">VT141</strain>
    </source>
</reference>
<dbReference type="Pfam" id="PF03935">
    <property type="entry name" value="SKN1_KRE6_Sbg1"/>
    <property type="match status" value="1"/>
</dbReference>
<comment type="caution">
    <text evidence="6">The sequence shown here is derived from an EMBL/GenBank/DDBJ whole genome shotgun (WGS) entry which is preliminary data.</text>
</comment>
<dbReference type="Proteomes" id="UP001213000">
    <property type="component" value="Unassembled WGS sequence"/>
</dbReference>
<evidence type="ECO:0000313" key="6">
    <source>
        <dbReference type="EMBL" id="KAJ3564766.1"/>
    </source>
</evidence>
<dbReference type="AlphaFoldDB" id="A0AAD5VMY1"/>
<proteinExistence type="predicted"/>
<evidence type="ECO:0000313" key="7">
    <source>
        <dbReference type="Proteomes" id="UP001213000"/>
    </source>
</evidence>
<keyword evidence="5" id="KW-1133">Transmembrane helix</keyword>
<comment type="subcellular location">
    <subcellularLocation>
        <location evidence="1">Membrane</location>
    </subcellularLocation>
</comment>
<evidence type="ECO:0000256" key="5">
    <source>
        <dbReference type="SAM" id="Phobius"/>
    </source>
</evidence>
<evidence type="ECO:0000256" key="1">
    <source>
        <dbReference type="ARBA" id="ARBA00004370"/>
    </source>
</evidence>
<evidence type="ECO:0000256" key="4">
    <source>
        <dbReference type="ARBA" id="ARBA00023316"/>
    </source>
</evidence>
<protein>
    <recommendedName>
        <fullName evidence="8">Glycoside hydrolase family 16 protein</fullName>
    </recommendedName>
</protein>
<keyword evidence="2 5" id="KW-0472">Membrane</keyword>
<organism evidence="6 7">
    <name type="scientific">Leucocoprinus birnbaumii</name>
    <dbReference type="NCBI Taxonomy" id="56174"/>
    <lineage>
        <taxon>Eukaryota</taxon>
        <taxon>Fungi</taxon>
        <taxon>Dikarya</taxon>
        <taxon>Basidiomycota</taxon>
        <taxon>Agaricomycotina</taxon>
        <taxon>Agaricomycetes</taxon>
        <taxon>Agaricomycetidae</taxon>
        <taxon>Agaricales</taxon>
        <taxon>Agaricineae</taxon>
        <taxon>Agaricaceae</taxon>
        <taxon>Leucocoprinus</taxon>
    </lineage>
</organism>
<keyword evidence="5" id="KW-0812">Transmembrane</keyword>
<dbReference type="GO" id="GO:0016020">
    <property type="term" value="C:membrane"/>
    <property type="evidence" value="ECO:0007669"/>
    <property type="project" value="UniProtKB-SubCell"/>
</dbReference>
<dbReference type="InterPro" id="IPR005629">
    <property type="entry name" value="Skn1/Kre6/Sbg1"/>
</dbReference>
<feature type="transmembrane region" description="Helical" evidence="5">
    <location>
        <begin position="139"/>
        <end position="162"/>
    </location>
</feature>
<accession>A0AAD5VMY1</accession>
<evidence type="ECO:0008006" key="8">
    <source>
        <dbReference type="Google" id="ProtNLM"/>
    </source>
</evidence>
<sequence>MGRVIARIPSEETRAFSHPPGLNHAPSRASMILYRYAEANTTPSLPSSNEVLIPPNPSHLARSSMYSSSGDSVVTVSSDSKYPFSSLAYERGLVAYAYDPDLDEKAPPDEEDMMHDPEQRYHHDLRKSKGRESFDPRGLFNIGMLIAMVIAILVLFVGYPAISFYRDNGRTLLITGNLQINSTGQLPLAGFSPGDNSLSGTTANYVDQSTPSSALGFTGINNVDYVLVFSDEFNYTGATYQPHDNPFWVGRNSGQSSPNMITAQNSQLEFNVTQTASGEFVSGILDSAVSFCLGDGFIVVGAQASDGSEIQYFWAGSWQYTNAAPANFVPGGASTREDLDVNLSVGVFANTIPSGTPVDSLQATYSIDYVRYYAPQGSSGCDLRSAKSVTVQLNLLSPPQPPSQ</sequence>
<gene>
    <name evidence="6" type="ORF">NP233_g8075</name>
</gene>
<keyword evidence="4" id="KW-0961">Cell wall biogenesis/degradation</keyword>
<evidence type="ECO:0000256" key="2">
    <source>
        <dbReference type="ARBA" id="ARBA00023136"/>
    </source>
</evidence>